<dbReference type="Pfam" id="PF09084">
    <property type="entry name" value="NMT1"/>
    <property type="match status" value="1"/>
</dbReference>
<feature type="signal peptide" evidence="1">
    <location>
        <begin position="1"/>
        <end position="23"/>
    </location>
</feature>
<reference evidence="3" key="2">
    <citation type="journal article" date="2021" name="PeerJ">
        <title>Extensive microbial diversity within the chicken gut microbiome revealed by metagenomics and culture.</title>
        <authorList>
            <person name="Gilroy R."/>
            <person name="Ravi A."/>
            <person name="Getino M."/>
            <person name="Pursley I."/>
            <person name="Horton D.L."/>
            <person name="Alikhan N.F."/>
            <person name="Baker D."/>
            <person name="Gharbi K."/>
            <person name="Hall N."/>
            <person name="Watson M."/>
            <person name="Adriaenssens E.M."/>
            <person name="Foster-Nyarko E."/>
            <person name="Jarju S."/>
            <person name="Secka A."/>
            <person name="Antonio M."/>
            <person name="Oren A."/>
            <person name="Chaudhuri R.R."/>
            <person name="La Ragione R."/>
            <person name="Hildebrand F."/>
            <person name="Pallen M.J."/>
        </authorList>
    </citation>
    <scope>NUCLEOTIDE SEQUENCE</scope>
    <source>
        <strain evidence="3">E3-2379</strain>
    </source>
</reference>
<evidence type="ECO:0000256" key="1">
    <source>
        <dbReference type="SAM" id="SignalP"/>
    </source>
</evidence>
<feature type="domain" description="SsuA/THI5-like" evidence="2">
    <location>
        <begin position="52"/>
        <end position="268"/>
    </location>
</feature>
<reference evidence="3" key="1">
    <citation type="submission" date="2020-10" db="EMBL/GenBank/DDBJ databases">
        <authorList>
            <person name="Gilroy R."/>
        </authorList>
    </citation>
    <scope>NUCLEOTIDE SEQUENCE</scope>
    <source>
        <strain evidence="3">E3-2379</strain>
    </source>
</reference>
<dbReference type="PANTHER" id="PTHR31528:SF3">
    <property type="entry name" value="THIAMINE BIOSYNTHESIS PROTEIN HI_0357-RELATED"/>
    <property type="match status" value="1"/>
</dbReference>
<dbReference type="GO" id="GO:0009228">
    <property type="term" value="P:thiamine biosynthetic process"/>
    <property type="evidence" value="ECO:0007669"/>
    <property type="project" value="InterPro"/>
</dbReference>
<proteinExistence type="predicted"/>
<dbReference type="PROSITE" id="PS51257">
    <property type="entry name" value="PROKAR_LIPOPROTEIN"/>
    <property type="match status" value="1"/>
</dbReference>
<name>A0A9D9HZY3_9FIRM</name>
<evidence type="ECO:0000313" key="4">
    <source>
        <dbReference type="Proteomes" id="UP000823618"/>
    </source>
</evidence>
<feature type="chain" id="PRO_5038933441" evidence="1">
    <location>
        <begin position="24"/>
        <end position="340"/>
    </location>
</feature>
<keyword evidence="1" id="KW-0732">Signal</keyword>
<protein>
    <submittedName>
        <fullName evidence="3">ABC transporter substrate-binding protein</fullName>
    </submittedName>
</protein>
<dbReference type="Gene3D" id="3.40.190.10">
    <property type="entry name" value="Periplasmic binding protein-like II"/>
    <property type="match status" value="2"/>
</dbReference>
<organism evidence="3 4">
    <name type="scientific">Candidatus Scybalomonas excrementavium</name>
    <dbReference type="NCBI Taxonomy" id="2840943"/>
    <lineage>
        <taxon>Bacteria</taxon>
        <taxon>Bacillati</taxon>
        <taxon>Bacillota</taxon>
        <taxon>Clostridia</taxon>
        <taxon>Lachnospirales</taxon>
        <taxon>Lachnospiraceae</taxon>
        <taxon>Lachnospiraceae incertae sedis</taxon>
        <taxon>Candidatus Scybalomonas</taxon>
    </lineage>
</organism>
<gene>
    <name evidence="3" type="ORF">IAC13_01990</name>
</gene>
<dbReference type="Proteomes" id="UP000823618">
    <property type="component" value="Unassembled WGS sequence"/>
</dbReference>
<accession>A0A9D9HZY3</accession>
<dbReference type="EMBL" id="JADIML010000061">
    <property type="protein sequence ID" value="MBO8462684.1"/>
    <property type="molecule type" value="Genomic_DNA"/>
</dbReference>
<dbReference type="InterPro" id="IPR027939">
    <property type="entry name" value="NMT1/THI5"/>
</dbReference>
<evidence type="ECO:0000259" key="2">
    <source>
        <dbReference type="Pfam" id="PF09084"/>
    </source>
</evidence>
<evidence type="ECO:0000313" key="3">
    <source>
        <dbReference type="EMBL" id="MBO8462684.1"/>
    </source>
</evidence>
<dbReference type="PANTHER" id="PTHR31528">
    <property type="entry name" value="4-AMINO-5-HYDROXYMETHYL-2-METHYLPYRIMIDINE PHOSPHATE SYNTHASE THI11-RELATED"/>
    <property type="match status" value="1"/>
</dbReference>
<dbReference type="InterPro" id="IPR015168">
    <property type="entry name" value="SsuA/THI5"/>
</dbReference>
<sequence length="340" mass="37779">MKKYGKSLLAFGLAMVLIGSTTACSMKKGSNGENDTAQGKEQIMFVLDWTPNTNHTGVYVAQEKGYFEEAGLDVKIVQPPEDGAEALIATGKAQFGVSFQDTLAPTYATDSPLPITAVAAIIQHNTSGILSRKGEGIDVPKGMENHKYATWDGMIETAMIQNVVEEDGGDYSKVEMIPSTVTDEYSALQSKQVDCLWVYYAWAGMATKIKGLETDYFAFKDINPVFDYYTPVIIGNDIYLEEHEDTAKAFLQAVKKGYEYAMENPEDAAKILVKQVPELDEEIAIASQQWLADQYQAEAKYWGYIDADRWNAFYEWVSKEGLVEGTIPNNIGFTNKYLTE</sequence>
<dbReference type="AlphaFoldDB" id="A0A9D9HZY3"/>
<comment type="caution">
    <text evidence="3">The sequence shown here is derived from an EMBL/GenBank/DDBJ whole genome shotgun (WGS) entry which is preliminary data.</text>
</comment>
<dbReference type="SUPFAM" id="SSF53850">
    <property type="entry name" value="Periplasmic binding protein-like II"/>
    <property type="match status" value="1"/>
</dbReference>